<name>A0A5C8IUN3_9BACT</name>
<dbReference type="InterPro" id="IPR038475">
    <property type="entry name" value="RecG_C_sf"/>
</dbReference>
<comment type="caution">
    <text evidence="1">The sequence shown here is derived from an EMBL/GenBank/DDBJ whole genome shotgun (WGS) entry which is preliminary data.</text>
</comment>
<protein>
    <recommendedName>
        <fullName evidence="3">ATP-dependent DNA helicase RecG C-terminal domain-containing protein</fullName>
    </recommendedName>
</protein>
<evidence type="ECO:0000313" key="2">
    <source>
        <dbReference type="Proteomes" id="UP000321926"/>
    </source>
</evidence>
<dbReference type="PANTHER" id="PTHR30595:SF6">
    <property type="entry name" value="SCHLAFEN ALBA-2 DOMAIN-CONTAINING PROTEIN"/>
    <property type="match status" value="1"/>
</dbReference>
<keyword evidence="2" id="KW-1185">Reference proteome</keyword>
<accession>A0A5C8IUN3</accession>
<dbReference type="OrthoDB" id="9807907at2"/>
<dbReference type="Gene3D" id="3.30.565.60">
    <property type="match status" value="1"/>
</dbReference>
<dbReference type="PANTHER" id="PTHR30595">
    <property type="entry name" value="GLPR-RELATED TRANSCRIPTIONAL REPRESSOR"/>
    <property type="match status" value="1"/>
</dbReference>
<reference evidence="1 2" key="1">
    <citation type="submission" date="2019-08" db="EMBL/GenBank/DDBJ databases">
        <authorList>
            <person name="Shi S."/>
        </authorList>
    </citation>
    <scope>NUCLEOTIDE SEQUENCE [LARGE SCALE GENOMIC DNA]</scope>
    <source>
        <strain evidence="1 2">GY10130</strain>
    </source>
</reference>
<sequence length="215" mass="25250">MPFDDRANTQASLEDVSMVLVQDHLREVASRLQEWTEQRNKVEVLEQMLLVEGPVENRFPRNVALMMFNEHPEKFFPATWVDVVYFPKGEGDPEYIEFPRITGPVPSMIRKTLELLQTNFLREKVLKQPRKAEAVRVWNYPYAALEEAVANALSHRDYLVREQVDIRVSPNFIVLLNYGGPDRSIHQEDLNSGRIRPRRYRNRRLGDFLKELDLT</sequence>
<evidence type="ECO:0008006" key="3">
    <source>
        <dbReference type="Google" id="ProtNLM"/>
    </source>
</evidence>
<gene>
    <name evidence="1" type="ORF">FVR03_22230</name>
</gene>
<proteinExistence type="predicted"/>
<dbReference type="EMBL" id="VRTY01000138">
    <property type="protein sequence ID" value="TXK24829.1"/>
    <property type="molecule type" value="Genomic_DNA"/>
</dbReference>
<dbReference type="Proteomes" id="UP000321926">
    <property type="component" value="Unassembled WGS sequence"/>
</dbReference>
<dbReference type="AlphaFoldDB" id="A0A5C8IUN3"/>
<organism evidence="1 2">
    <name type="scientific">Pontibacter qinzhouensis</name>
    <dbReference type="NCBI Taxonomy" id="2603253"/>
    <lineage>
        <taxon>Bacteria</taxon>
        <taxon>Pseudomonadati</taxon>
        <taxon>Bacteroidota</taxon>
        <taxon>Cytophagia</taxon>
        <taxon>Cytophagales</taxon>
        <taxon>Hymenobacteraceae</taxon>
        <taxon>Pontibacter</taxon>
    </lineage>
</organism>
<evidence type="ECO:0000313" key="1">
    <source>
        <dbReference type="EMBL" id="TXK24829.1"/>
    </source>
</evidence>
<dbReference type="RefSeq" id="WP_147923980.1">
    <property type="nucleotide sequence ID" value="NZ_VRTY01000138.1"/>
</dbReference>